<evidence type="ECO:0000313" key="2">
    <source>
        <dbReference type="Proteomes" id="UP000509791"/>
    </source>
</evidence>
<accession>A0A8D6XUE3</accession>
<reference evidence="1 2" key="1">
    <citation type="submission" date="2020-06" db="EMBL/GenBank/DDBJ databases">
        <authorList>
            <person name="Chuat V."/>
        </authorList>
    </citation>
    <scope>NUCLEOTIDE SEQUENCE [LARGE SCALE GENOMIC DNA]</scope>
    <source>
        <strain evidence="1">STH_CIRM_998</strain>
    </source>
</reference>
<dbReference type="EMBL" id="LR822027">
    <property type="protein sequence ID" value="CAD0153250.1"/>
    <property type="molecule type" value="Genomic_DNA"/>
</dbReference>
<gene>
    <name evidence="1" type="ORF">STHERMO_1971</name>
</gene>
<dbReference type="AlphaFoldDB" id="A0A8D6XUE3"/>
<protein>
    <submittedName>
        <fullName evidence="1">Uncharacterized protein</fullName>
    </submittedName>
</protein>
<proteinExistence type="predicted"/>
<dbReference type="Proteomes" id="UP000509791">
    <property type="component" value="Chromosome"/>
</dbReference>
<sequence length="106" mass="12657">MKLFKNKAHGDYKTEEYNDFQNLIGSGYVRQANFDDMYLQYTPEQLEELIVSLKETIQFLEYQKALSSAFGEEQMQEVQHLLKNKKEGNLSYLRKDEGWLLRILKR</sequence>
<dbReference type="RefSeq" id="WP_157795596.1">
    <property type="nucleotide sequence ID" value="NZ_CATNMX010000002.1"/>
</dbReference>
<name>A0A8D6XUE3_STRTR</name>
<organism evidence="1 2">
    <name type="scientific">Streptococcus thermophilus</name>
    <dbReference type="NCBI Taxonomy" id="1308"/>
    <lineage>
        <taxon>Bacteria</taxon>
        <taxon>Bacillati</taxon>
        <taxon>Bacillota</taxon>
        <taxon>Bacilli</taxon>
        <taxon>Lactobacillales</taxon>
        <taxon>Streptococcaceae</taxon>
        <taxon>Streptococcus</taxon>
    </lineage>
</organism>
<evidence type="ECO:0000313" key="1">
    <source>
        <dbReference type="EMBL" id="CAD0153250.1"/>
    </source>
</evidence>